<evidence type="ECO:0000313" key="2">
    <source>
        <dbReference type="EMBL" id="ABO59642.1"/>
    </source>
</evidence>
<proteinExistence type="predicted"/>
<dbReference type="Pfam" id="PF19044">
    <property type="entry name" value="P-loop_TraG"/>
    <property type="match status" value="1"/>
</dbReference>
<dbReference type="Gene3D" id="1.10.8.730">
    <property type="match status" value="1"/>
</dbReference>
<organism evidence="2 3">
    <name type="scientific">Burkholderia vietnamiensis (strain G4 / LMG 22486)</name>
    <name type="common">Burkholderia cepacia (strain R1808)</name>
    <dbReference type="NCBI Taxonomy" id="269482"/>
    <lineage>
        <taxon>Bacteria</taxon>
        <taxon>Pseudomonadati</taxon>
        <taxon>Pseudomonadota</taxon>
        <taxon>Betaproteobacteria</taxon>
        <taxon>Burkholderiales</taxon>
        <taxon>Burkholderiaceae</taxon>
        <taxon>Burkholderia</taxon>
        <taxon>Burkholderia cepacia complex</taxon>
    </lineage>
</organism>
<dbReference type="InterPro" id="IPR025955">
    <property type="entry name" value="TraC/Conjuga_ATPase"/>
</dbReference>
<name>A4JTN9_BURVG</name>
<dbReference type="Proteomes" id="UP000002287">
    <property type="component" value="Plasmid pBVIE01"/>
</dbReference>
<dbReference type="NCBIfam" id="TIGR02746">
    <property type="entry name" value="TraC-F-type"/>
    <property type="match status" value="1"/>
</dbReference>
<accession>A4JTN9</accession>
<sequence length="819" mass="91568">MLGFFRSKGSNASPVIEGSREDLPYKKVTVQACDPESKVFLASDGSEHYLGACFVADPLKGADDSTVDKFRSALSMPFPPGTFVQIGLLASPDADDYLDAYLEGKYHDNEVLRALALQHASLVRRGKDQALVTRSGVLLNRQRLVITIKTPCARALPTDGDIAAARETADRVQEAFKAAELETLQLDAEGYLVLLRLLTKLWDHPSHHYDETRPINEQVYFPGDAVNYDDPTTIKFNDGAHYAKVMSVKYFPKRASLAIMNHMIGDPLGLSNQITDPYYMVLTLHYPDQVKKVDWVKGRSSMLNHQVFGPTAHMIPALGYKKHGMDVLIHDIEGKGSIVCEANFTLFLFSRSREKLNKLVAGLQAYYTSLAFEIREDRRILEPLWNNLLPLNTSREGIKNLFRFHTMGISHAVQFMPVIGEWTGSGRSGALLLVTRRGQPALIDLYESATNYNGVVFAEAGAGKSFLTQKIVSDYLAEGAKVWAIDAGRSYFKLCKAVKGTFVEFKQDSDLCLNPFTFIENLEEEMDILKAMLAKMAAPDETLDAYPMSRLEEAITSVYTKYGKNATVKAVAEFCLAQPDEDTQRLGKQLFPFAGGAYTRWFEGDNNLDMDNAFVVLELSDLKGRKALQQVVLLQLMSRINYDMFLTRGRKKILIIDEAWELLDDPLMGKAMEALYRKARKEEGAVLIVTQSIEDLYNSPNARAIAANSAWQFILKQNSESIDGAIAGGQFKIEPYGAAMLKTVHTVPGKYSEVMVKRSESEWGIFRLTVDRFTQVLFSTKNDERNAIFDAIDRGDSVVDAVHQFIDRENSEKAELEAA</sequence>
<dbReference type="InterPro" id="IPR053155">
    <property type="entry name" value="F-pilin_assembly_TraC"/>
</dbReference>
<protein>
    <submittedName>
        <fullName evidence="2">Sex pilus assembly protein</fullName>
    </submittedName>
</protein>
<dbReference type="PANTHER" id="PTHR38467">
    <property type="match status" value="1"/>
</dbReference>
<dbReference type="HOGENOM" id="CLU_007815_1_0_4"/>
<geneLocation type="plasmid" evidence="2 3">
    <name>pBVIE01</name>
</geneLocation>
<dbReference type="SUPFAM" id="SSF52540">
    <property type="entry name" value="P-loop containing nucleoside triphosphate hydrolases"/>
    <property type="match status" value="1"/>
</dbReference>
<reference evidence="2 3" key="1">
    <citation type="submission" date="2007-03" db="EMBL/GenBank/DDBJ databases">
        <title>Complete sequence of plasmid pBVIE01 of Burkholderia vietnamiensis G4.</title>
        <authorList>
            <consortium name="US DOE Joint Genome Institute"/>
            <person name="Copeland A."/>
            <person name="Lucas S."/>
            <person name="Lapidus A."/>
            <person name="Barry K."/>
            <person name="Detter J.C."/>
            <person name="Glavina del Rio T."/>
            <person name="Hammon N."/>
            <person name="Israni S."/>
            <person name="Dalin E."/>
            <person name="Tice H."/>
            <person name="Pitluck S."/>
            <person name="Chain P."/>
            <person name="Malfatti S."/>
            <person name="Shin M."/>
            <person name="Vergez L."/>
            <person name="Schmutz J."/>
            <person name="Larimer F."/>
            <person name="Land M."/>
            <person name="Hauser L."/>
            <person name="Kyrpides N."/>
            <person name="Tiedje J."/>
            <person name="Richardson P."/>
        </authorList>
    </citation>
    <scope>NUCLEOTIDE SEQUENCE [LARGE SCALE GENOMIC DNA]</scope>
    <source>
        <strain evidence="3">G4 / LMG 22486</strain>
        <plasmid evidence="2 3">pBVIE01</plasmid>
    </source>
</reference>
<keyword evidence="2" id="KW-0614">Plasmid</keyword>
<evidence type="ECO:0000313" key="3">
    <source>
        <dbReference type="Proteomes" id="UP000002287"/>
    </source>
</evidence>
<dbReference type="EMBL" id="CP000617">
    <property type="protein sequence ID" value="ABO59642.1"/>
    <property type="molecule type" value="Genomic_DNA"/>
</dbReference>
<feature type="domain" description="TraG P-loop" evidence="1">
    <location>
        <begin position="438"/>
        <end position="806"/>
    </location>
</feature>
<gene>
    <name evidence="2" type="ordered locus">Bcep1808_6754</name>
</gene>
<dbReference type="Pfam" id="PF11130">
    <property type="entry name" value="TraC_F_IV"/>
    <property type="match status" value="1"/>
</dbReference>
<dbReference type="PANTHER" id="PTHR38467:SF1">
    <property type="entry name" value="CONJUGATIVE TRANSFER: ASSEMBLY"/>
    <property type="match status" value="1"/>
</dbReference>
<dbReference type="AlphaFoldDB" id="A4JTN9"/>
<dbReference type="InterPro" id="IPR027417">
    <property type="entry name" value="P-loop_NTPase"/>
</dbReference>
<dbReference type="Gene3D" id="3.40.50.300">
    <property type="entry name" value="P-loop containing nucleotide triphosphate hydrolases"/>
    <property type="match status" value="1"/>
</dbReference>
<dbReference type="KEGG" id="bvi:Bcep1808_6754"/>
<dbReference type="InterPro" id="IPR043964">
    <property type="entry name" value="P-loop_TraG"/>
</dbReference>
<evidence type="ECO:0000259" key="1">
    <source>
        <dbReference type="Pfam" id="PF19044"/>
    </source>
</evidence>
<dbReference type="InterPro" id="IPR014117">
    <property type="entry name" value="TraC-F-type"/>
</dbReference>